<evidence type="ECO:0000256" key="6">
    <source>
        <dbReference type="ARBA" id="ARBA00022729"/>
    </source>
</evidence>
<feature type="transmembrane region" description="Helical" evidence="13">
    <location>
        <begin position="251"/>
        <end position="271"/>
    </location>
</feature>
<feature type="transmembrane region" description="Helical" evidence="13">
    <location>
        <begin position="291"/>
        <end position="309"/>
    </location>
</feature>
<dbReference type="InterPro" id="IPR017214">
    <property type="entry name" value="UCP037471"/>
</dbReference>
<comment type="function">
    <text evidence="10">May act as a catecholamine-responsive trans-membrane electron transporter.</text>
</comment>
<gene>
    <name evidence="17" type="ORF">G2W53_042951</name>
</gene>
<evidence type="ECO:0000313" key="17">
    <source>
        <dbReference type="EMBL" id="KAF7803840.1"/>
    </source>
</evidence>
<feature type="binding site" description="axial binding residue" evidence="12">
    <location>
        <position position="256"/>
    </location>
    <ligand>
        <name>heme b</name>
        <dbReference type="ChEBI" id="CHEBI:60344"/>
        <label>1</label>
    </ligand>
    <ligandPart>
        <name>Fe</name>
        <dbReference type="ChEBI" id="CHEBI:18248"/>
    </ligandPart>
</feature>
<dbReference type="PROSITE" id="PS50939">
    <property type="entry name" value="CYTOCHROME_B561"/>
    <property type="match status" value="1"/>
</dbReference>
<evidence type="ECO:0000256" key="8">
    <source>
        <dbReference type="ARBA" id="ARBA00022989"/>
    </source>
</evidence>
<keyword evidence="8 13" id="KW-1133">Transmembrane helix</keyword>
<evidence type="ECO:0000256" key="12">
    <source>
        <dbReference type="PIRSR" id="PIRSR037471-1"/>
    </source>
</evidence>
<evidence type="ECO:0000256" key="9">
    <source>
        <dbReference type="ARBA" id="ARBA00023136"/>
    </source>
</evidence>
<dbReference type="Gene3D" id="1.20.120.1770">
    <property type="match status" value="1"/>
</dbReference>
<sequence length="409" mass="45221">MIIKLKLIVLCISVMTTLVFTSFAQTCSNYSFSTNNVFTNCRDLPHQNSFLHWTYDQGTGKLAIAFRHGGMSTSSSSNRWVAWGINPKRNLNSAMLGAQALVAISQSNTGTPSVYTSSISNDYNDPNQLQQGTIAYNVTGFSATRQNDEIIIFATLTLPSGTTSLVHLWQEGPLSSASTPQRHPQDNEHFDSKEALDLLSGHTQAASTSGNSLRRKRNVHGVLNAVSWGIMLPIGAIISRYLKVFKSADPAWFYLHVICQTSAYVVGVGGWGYGLKLGSDSVGVEYSTHRTLGIIIFCLGTLQVFALFLRPNKEHKYRVYWNVYHHLVGYATIVISVVNIFEGFDALEESVGDRYDDWKKSYISIIAALGGIAVLLEVYTWIVVFKRRSSESVPRGEDDEGHASKTQQV</sequence>
<evidence type="ECO:0000256" key="1">
    <source>
        <dbReference type="ARBA" id="ARBA00004141"/>
    </source>
</evidence>
<protein>
    <recommendedName>
        <fullName evidence="11">Cytochrome b561 and DOMON domain-containing protein</fullName>
    </recommendedName>
</protein>
<dbReference type="PIRSF" id="PIRSF037471">
    <property type="entry name" value="UCP037471"/>
    <property type="match status" value="1"/>
</dbReference>
<feature type="transmembrane region" description="Helical" evidence="13">
    <location>
        <begin position="221"/>
        <end position="239"/>
    </location>
</feature>
<evidence type="ECO:0000313" key="18">
    <source>
        <dbReference type="Proteomes" id="UP000634136"/>
    </source>
</evidence>
<feature type="signal peptide" evidence="14">
    <location>
        <begin position="1"/>
        <end position="24"/>
    </location>
</feature>
<evidence type="ECO:0000259" key="15">
    <source>
        <dbReference type="PROSITE" id="PS50836"/>
    </source>
</evidence>
<dbReference type="OrthoDB" id="2419613at2759"/>
<feature type="transmembrane region" description="Helical" evidence="13">
    <location>
        <begin position="361"/>
        <end position="385"/>
    </location>
</feature>
<comment type="subcellular location">
    <subcellularLocation>
        <location evidence="1">Membrane</location>
        <topology evidence="1">Multi-pass membrane protein</topology>
    </subcellularLocation>
</comment>
<evidence type="ECO:0000256" key="11">
    <source>
        <dbReference type="PIRNR" id="PIRNR037471"/>
    </source>
</evidence>
<keyword evidence="4 13" id="KW-0812">Transmembrane</keyword>
<feature type="domain" description="DOMON" evidence="15">
    <location>
        <begin position="47"/>
        <end position="172"/>
    </location>
</feature>
<keyword evidence="18" id="KW-1185">Reference proteome</keyword>
<keyword evidence="2 11" id="KW-0813">Transport</keyword>
<feature type="transmembrane region" description="Helical" evidence="13">
    <location>
        <begin position="321"/>
        <end position="341"/>
    </location>
</feature>
<reference evidence="17" key="1">
    <citation type="submission" date="2020-09" db="EMBL/GenBank/DDBJ databases">
        <title>Genome-Enabled Discovery of Anthraquinone Biosynthesis in Senna tora.</title>
        <authorList>
            <person name="Kang S.-H."/>
            <person name="Pandey R.P."/>
            <person name="Lee C.-M."/>
            <person name="Sim J.-S."/>
            <person name="Jeong J.-T."/>
            <person name="Choi B.-S."/>
            <person name="Jung M."/>
            <person name="Ginzburg D."/>
            <person name="Zhao K."/>
            <person name="Won S.Y."/>
            <person name="Oh T.-J."/>
            <person name="Yu Y."/>
            <person name="Kim N.-H."/>
            <person name="Lee O.R."/>
            <person name="Lee T.-H."/>
            <person name="Bashyal P."/>
            <person name="Kim T.-S."/>
            <person name="Lee W.-H."/>
            <person name="Kawkins C."/>
            <person name="Kim C.-K."/>
            <person name="Kim J.S."/>
            <person name="Ahn B.O."/>
            <person name="Rhee S.Y."/>
            <person name="Sohng J.K."/>
        </authorList>
    </citation>
    <scope>NUCLEOTIDE SEQUENCE</scope>
    <source>
        <tissue evidence="17">Leaf</tissue>
    </source>
</reference>
<dbReference type="Pfam" id="PF03188">
    <property type="entry name" value="Cytochrom_B561"/>
    <property type="match status" value="1"/>
</dbReference>
<keyword evidence="9 11" id="KW-0472">Membrane</keyword>
<feature type="domain" description="Cytochrome b561" evidence="16">
    <location>
        <begin position="179"/>
        <end position="385"/>
    </location>
</feature>
<accession>A0A834W0A3</accession>
<proteinExistence type="predicted"/>
<evidence type="ECO:0000256" key="14">
    <source>
        <dbReference type="SAM" id="SignalP"/>
    </source>
</evidence>
<dbReference type="PANTHER" id="PTHR23130:SF167">
    <property type="entry name" value="CYTOCHROME B561 AND DOMON DOMAIN-CONTAINING PROTEIN"/>
    <property type="match status" value="1"/>
</dbReference>
<feature type="chain" id="PRO_5032859999" description="Cytochrome b561 and DOMON domain-containing protein" evidence="14">
    <location>
        <begin position="25"/>
        <end position="409"/>
    </location>
</feature>
<evidence type="ECO:0000256" key="3">
    <source>
        <dbReference type="ARBA" id="ARBA00022617"/>
    </source>
</evidence>
<dbReference type="SMART" id="SM00665">
    <property type="entry name" value="B561"/>
    <property type="match status" value="1"/>
</dbReference>
<evidence type="ECO:0000259" key="16">
    <source>
        <dbReference type="PROSITE" id="PS50939"/>
    </source>
</evidence>
<keyword evidence="12" id="KW-0408">Iron</keyword>
<dbReference type="PANTHER" id="PTHR23130">
    <property type="entry name" value="CYTOCHROME B561 AND DOMON DOMAIN-CONTAINING PROTEIN"/>
    <property type="match status" value="1"/>
</dbReference>
<dbReference type="GO" id="GO:0016020">
    <property type="term" value="C:membrane"/>
    <property type="evidence" value="ECO:0007669"/>
    <property type="project" value="UniProtKB-SubCell"/>
</dbReference>
<dbReference type="AlphaFoldDB" id="A0A834W0A3"/>
<feature type="binding site" description="axial binding residue" evidence="12">
    <location>
        <position position="325"/>
    </location>
    <ligand>
        <name>heme b</name>
        <dbReference type="ChEBI" id="CHEBI:60344"/>
        <label>1</label>
    </ligand>
    <ligandPart>
        <name>Fe</name>
        <dbReference type="ChEBI" id="CHEBI:18248"/>
    </ligandPart>
</feature>
<dbReference type="Proteomes" id="UP000634136">
    <property type="component" value="Unassembled WGS sequence"/>
</dbReference>
<evidence type="ECO:0000256" key="2">
    <source>
        <dbReference type="ARBA" id="ARBA00022448"/>
    </source>
</evidence>
<evidence type="ECO:0000256" key="5">
    <source>
        <dbReference type="ARBA" id="ARBA00022723"/>
    </source>
</evidence>
<dbReference type="InterPro" id="IPR045265">
    <property type="entry name" value="AIR12_DOMON"/>
</dbReference>
<dbReference type="InterPro" id="IPR006593">
    <property type="entry name" value="Cyt_b561/ferric_Rdtase_TM"/>
</dbReference>
<comment type="caution">
    <text evidence="17">The sequence shown here is derived from an EMBL/GenBank/DDBJ whole genome shotgun (WGS) entry which is preliminary data.</text>
</comment>
<evidence type="ECO:0000256" key="13">
    <source>
        <dbReference type="SAM" id="Phobius"/>
    </source>
</evidence>
<comment type="cofactor">
    <cofactor evidence="11">
        <name>heme b</name>
        <dbReference type="ChEBI" id="CHEBI:60344"/>
    </cofactor>
    <text evidence="11">Binds 2 heme b groups non-covalently.</text>
</comment>
<feature type="binding site" description="axial binding residue" evidence="12">
    <location>
        <position position="289"/>
    </location>
    <ligand>
        <name>heme b</name>
        <dbReference type="ChEBI" id="CHEBI:60344"/>
        <label>1</label>
    </ligand>
    <ligandPart>
        <name>Fe</name>
        <dbReference type="ChEBI" id="CHEBI:18248"/>
    </ligandPart>
</feature>
<dbReference type="GO" id="GO:0046872">
    <property type="term" value="F:metal ion binding"/>
    <property type="evidence" value="ECO:0007669"/>
    <property type="project" value="UniProtKB-KW"/>
</dbReference>
<evidence type="ECO:0000256" key="10">
    <source>
        <dbReference type="ARBA" id="ARBA00053871"/>
    </source>
</evidence>
<dbReference type="CDD" id="cd09629">
    <property type="entry name" value="DOMON_CIL1_like"/>
    <property type="match status" value="1"/>
</dbReference>
<evidence type="ECO:0000256" key="7">
    <source>
        <dbReference type="ARBA" id="ARBA00022982"/>
    </source>
</evidence>
<dbReference type="EMBL" id="JAAIUW010000013">
    <property type="protein sequence ID" value="KAF7803840.1"/>
    <property type="molecule type" value="Genomic_DNA"/>
</dbReference>
<dbReference type="FunFam" id="1.20.120.1770:FF:000007">
    <property type="entry name" value="Cytochrome b561 and DOMON domain-containing protein"/>
    <property type="match status" value="1"/>
</dbReference>
<keyword evidence="5 12" id="KW-0479">Metal-binding</keyword>
<keyword evidence="3" id="KW-0349">Heme</keyword>
<dbReference type="PROSITE" id="PS50836">
    <property type="entry name" value="DOMON"/>
    <property type="match status" value="1"/>
</dbReference>
<name>A0A834W0A3_9FABA</name>
<dbReference type="InterPro" id="IPR005018">
    <property type="entry name" value="DOMON_domain"/>
</dbReference>
<dbReference type="Pfam" id="PF04526">
    <property type="entry name" value="DUF568"/>
    <property type="match status" value="1"/>
</dbReference>
<keyword evidence="6 14" id="KW-0732">Signal</keyword>
<organism evidence="17 18">
    <name type="scientific">Senna tora</name>
    <dbReference type="NCBI Taxonomy" id="362788"/>
    <lineage>
        <taxon>Eukaryota</taxon>
        <taxon>Viridiplantae</taxon>
        <taxon>Streptophyta</taxon>
        <taxon>Embryophyta</taxon>
        <taxon>Tracheophyta</taxon>
        <taxon>Spermatophyta</taxon>
        <taxon>Magnoliopsida</taxon>
        <taxon>eudicotyledons</taxon>
        <taxon>Gunneridae</taxon>
        <taxon>Pentapetalae</taxon>
        <taxon>rosids</taxon>
        <taxon>fabids</taxon>
        <taxon>Fabales</taxon>
        <taxon>Fabaceae</taxon>
        <taxon>Caesalpinioideae</taxon>
        <taxon>Cassia clade</taxon>
        <taxon>Senna</taxon>
    </lineage>
</organism>
<evidence type="ECO:0000256" key="4">
    <source>
        <dbReference type="ARBA" id="ARBA00022692"/>
    </source>
</evidence>
<keyword evidence="7 11" id="KW-0249">Electron transport</keyword>
<feature type="binding site" description="axial binding residue" evidence="12">
    <location>
        <position position="220"/>
    </location>
    <ligand>
        <name>heme b</name>
        <dbReference type="ChEBI" id="CHEBI:60344"/>
        <label>1</label>
    </ligand>
    <ligandPart>
        <name>Fe</name>
        <dbReference type="ChEBI" id="CHEBI:18248"/>
    </ligandPart>
</feature>
<dbReference type="CDD" id="cd08760">
    <property type="entry name" value="Cyt_b561_FRRS1_like"/>
    <property type="match status" value="1"/>
</dbReference>